<evidence type="ECO:0000256" key="6">
    <source>
        <dbReference type="ARBA" id="ARBA00022729"/>
    </source>
</evidence>
<dbReference type="InterPro" id="IPR012334">
    <property type="entry name" value="Pectin_lyas_fold"/>
</dbReference>
<dbReference type="GO" id="GO:0045490">
    <property type="term" value="P:pectin catabolic process"/>
    <property type="evidence" value="ECO:0007669"/>
    <property type="project" value="UniProtKB-UniPathway"/>
</dbReference>
<keyword evidence="9" id="KW-0119">Carbohydrate metabolism</keyword>
<reference evidence="11 12" key="1">
    <citation type="submission" date="2018-08" db="EMBL/GenBank/DDBJ databases">
        <title>Genomic Encyclopedia of Type Strains, Phase IV (KMG-IV): sequencing the most valuable type-strain genomes for metagenomic binning, comparative biology and taxonomic classification.</title>
        <authorList>
            <person name="Goeker M."/>
        </authorList>
    </citation>
    <scope>NUCLEOTIDE SEQUENCE [LARGE SCALE GENOMIC DNA]</scope>
    <source>
        <strain evidence="11 12">BW863</strain>
    </source>
</reference>
<comment type="similarity">
    <text evidence="9">Belongs to the polysaccharide lyase 1 family.</text>
</comment>
<keyword evidence="8 9" id="KW-0456">Lyase</keyword>
<dbReference type="GO" id="GO:0030570">
    <property type="term" value="F:pectate lyase activity"/>
    <property type="evidence" value="ECO:0007669"/>
    <property type="project" value="UniProtKB-EC"/>
</dbReference>
<dbReference type="GO" id="GO:0046872">
    <property type="term" value="F:metal ion binding"/>
    <property type="evidence" value="ECO:0007669"/>
    <property type="project" value="UniProtKB-KW"/>
</dbReference>
<feature type="domain" description="Pectate lyase" evidence="10">
    <location>
        <begin position="92"/>
        <end position="277"/>
    </location>
</feature>
<keyword evidence="5" id="KW-0479">Metal-binding</keyword>
<comment type="subcellular location">
    <subcellularLocation>
        <location evidence="9">Secreted</location>
    </subcellularLocation>
</comment>
<comment type="catalytic activity">
    <reaction evidence="1">
        <text>Eliminative cleavage of (1-&gt;4)-alpha-D-galacturonan to give oligosaccharides with 4-deoxy-alpha-D-galact-4-enuronosyl groups at their non-reducing ends.</text>
        <dbReference type="EC" id="4.2.2.2"/>
    </reaction>
</comment>
<dbReference type="PANTHER" id="PTHR31683:SF18">
    <property type="entry name" value="PECTATE LYASE 21-RELATED"/>
    <property type="match status" value="1"/>
</dbReference>
<evidence type="ECO:0000256" key="3">
    <source>
        <dbReference type="ARBA" id="ARBA00005220"/>
    </source>
</evidence>
<keyword evidence="9" id="KW-0964">Secreted</keyword>
<dbReference type="Proteomes" id="UP000256900">
    <property type="component" value="Unassembled WGS sequence"/>
</dbReference>
<dbReference type="Gene3D" id="2.160.20.10">
    <property type="entry name" value="Single-stranded right-handed beta-helix, Pectin lyase-like"/>
    <property type="match status" value="1"/>
</dbReference>
<dbReference type="InterPro" id="IPR002022">
    <property type="entry name" value="Pec_lyase"/>
</dbReference>
<dbReference type="PANTHER" id="PTHR31683">
    <property type="entry name" value="PECTATE LYASE 18-RELATED"/>
    <property type="match status" value="1"/>
</dbReference>
<dbReference type="EMBL" id="QUMO01000001">
    <property type="protein sequence ID" value="REF89102.1"/>
    <property type="molecule type" value="Genomic_DNA"/>
</dbReference>
<dbReference type="InterPro" id="IPR045032">
    <property type="entry name" value="PEL"/>
</dbReference>
<keyword evidence="6" id="KW-0732">Signal</keyword>
<dbReference type="AlphaFoldDB" id="A0A3D9Z1Q9"/>
<dbReference type="GO" id="GO:0005576">
    <property type="term" value="C:extracellular region"/>
    <property type="evidence" value="ECO:0007669"/>
    <property type="project" value="UniProtKB-SubCell"/>
</dbReference>
<evidence type="ECO:0000256" key="8">
    <source>
        <dbReference type="ARBA" id="ARBA00023239"/>
    </source>
</evidence>
<keyword evidence="12" id="KW-1185">Reference proteome</keyword>
<name>A0A3D9Z1Q9_9HYPH</name>
<dbReference type="SUPFAM" id="SSF51126">
    <property type="entry name" value="Pectin lyase-like"/>
    <property type="match status" value="1"/>
</dbReference>
<evidence type="ECO:0000256" key="2">
    <source>
        <dbReference type="ARBA" id="ARBA00001913"/>
    </source>
</evidence>
<evidence type="ECO:0000256" key="4">
    <source>
        <dbReference type="ARBA" id="ARBA00012272"/>
    </source>
</evidence>
<evidence type="ECO:0000259" key="10">
    <source>
        <dbReference type="SMART" id="SM00656"/>
    </source>
</evidence>
<protein>
    <recommendedName>
        <fullName evidence="4">pectate lyase</fullName>
        <ecNumber evidence="4">4.2.2.2</ecNumber>
    </recommendedName>
</protein>
<dbReference type="SMART" id="SM00656">
    <property type="entry name" value="Amb_all"/>
    <property type="match status" value="1"/>
</dbReference>
<evidence type="ECO:0000313" key="11">
    <source>
        <dbReference type="EMBL" id="REF89102.1"/>
    </source>
</evidence>
<proteinExistence type="inferred from homology"/>
<dbReference type="RefSeq" id="WP_207206638.1">
    <property type="nucleotide sequence ID" value="NZ_CP025086.1"/>
</dbReference>
<dbReference type="InterPro" id="IPR018082">
    <property type="entry name" value="AmbAllergen"/>
</dbReference>
<dbReference type="InterPro" id="IPR011050">
    <property type="entry name" value="Pectin_lyase_fold/virulence"/>
</dbReference>
<evidence type="ECO:0000256" key="1">
    <source>
        <dbReference type="ARBA" id="ARBA00000695"/>
    </source>
</evidence>
<comment type="pathway">
    <text evidence="3">Glycan metabolism; pectin degradation; 2-dehydro-3-deoxy-D-gluconate from pectin: step 2/5.</text>
</comment>
<evidence type="ECO:0000256" key="9">
    <source>
        <dbReference type="RuleBase" id="RU361173"/>
    </source>
</evidence>
<organism evidence="11 12">
    <name type="scientific">Methylovirgula ligni</name>
    <dbReference type="NCBI Taxonomy" id="569860"/>
    <lineage>
        <taxon>Bacteria</taxon>
        <taxon>Pseudomonadati</taxon>
        <taxon>Pseudomonadota</taxon>
        <taxon>Alphaproteobacteria</taxon>
        <taxon>Hyphomicrobiales</taxon>
        <taxon>Beijerinckiaceae</taxon>
        <taxon>Methylovirgula</taxon>
    </lineage>
</organism>
<gene>
    <name evidence="11" type="ORF">DES32_0316</name>
</gene>
<evidence type="ECO:0000313" key="12">
    <source>
        <dbReference type="Proteomes" id="UP000256900"/>
    </source>
</evidence>
<dbReference type="EC" id="4.2.2.2" evidence="4"/>
<evidence type="ECO:0000256" key="7">
    <source>
        <dbReference type="ARBA" id="ARBA00022837"/>
    </source>
</evidence>
<accession>A0A3D9Z1Q9</accession>
<comment type="cofactor">
    <cofactor evidence="2">
        <name>Ca(2+)</name>
        <dbReference type="ChEBI" id="CHEBI:29108"/>
    </cofactor>
</comment>
<keyword evidence="7" id="KW-0106">Calcium</keyword>
<evidence type="ECO:0000256" key="5">
    <source>
        <dbReference type="ARBA" id="ARBA00022723"/>
    </source>
</evidence>
<dbReference type="UniPathway" id="UPA00545">
    <property type="reaction ID" value="UER00824"/>
</dbReference>
<sequence length="576" mass="63863">MKIDVMIVFINAWLILCCVGSDGVAGNICDTPADVCPLTQSLLSQREGYGRFANGGLNGKFVTVTSSADSGPGTLRDALSGAGSRWVRFAKDMTIDLKSKIRVPSNTTIDGRDRTIVIHDYGLGIYDQTRDVIVTHLTIDGRFKTLSQAINIANFSHDVWIDHLDLSRFNDRLINVKNGSTDVTISWVKFHDHNKVMLINNITDKDLFANYARDSQTRVTLHHCYFLNTVQRNPRAQIGILHAYNNLLENWDFYGMSFSLEARVTLEGNIFINSASRHCTEPPFFITKEGQDKNYCRDIAEAPSKAELGNGEADDENYLRTSDQFNYQHDVKAFLRVRDNLYLGDARAGVEDYHPEKVPVPSYCSSYEKPSLDLATQIRREAGNTRDDTPDVIDKCPTTVETRASRPAPRDDWRLESASAATMTADAQAGDRTITIREIADSAKPHGILKFFNGPSNARWFVNVTFKPIGNRSLAISIMSPSDPRARILALCSMAAARTPRRNPLAEAKASLDALDGGFYRCEASGIPSQANDGQIRIDLFTAEDQALRPIGDASKGMIISNIEAKWTSLRSAPAP</sequence>
<dbReference type="Pfam" id="PF00544">
    <property type="entry name" value="Pectate_lyase_4"/>
    <property type="match status" value="1"/>
</dbReference>
<dbReference type="PRINTS" id="PR00807">
    <property type="entry name" value="AMBALLERGEN"/>
</dbReference>
<comment type="caution">
    <text evidence="11">The sequence shown here is derived from an EMBL/GenBank/DDBJ whole genome shotgun (WGS) entry which is preliminary data.</text>
</comment>
<keyword evidence="9" id="KW-0624">Polysaccharide degradation</keyword>